<evidence type="ECO:0000259" key="2">
    <source>
        <dbReference type="Pfam" id="PF16571"/>
    </source>
</evidence>
<evidence type="ECO:0000313" key="3">
    <source>
        <dbReference type="EMBL" id="SES90595.1"/>
    </source>
</evidence>
<dbReference type="RefSeq" id="WP_093131770.1">
    <property type="nucleotide sequence ID" value="NZ_FOHJ01000002.1"/>
</dbReference>
<keyword evidence="3" id="KW-0863">Zinc-finger</keyword>
<dbReference type="Gene3D" id="1.20.1280.250">
    <property type="match status" value="1"/>
</dbReference>
<feature type="domain" description="Elongation factor G-binding protein C-terminal treble-clef zinc-finger" evidence="2">
    <location>
        <begin position="99"/>
        <end position="195"/>
    </location>
</feature>
<dbReference type="InterPro" id="IPR032330">
    <property type="entry name" value="EF-G-binding_C"/>
</dbReference>
<accession>A0A1I0A8U9</accession>
<sequence>MNAFIRVYQFNYIKGQVQNLVNGHSTAKDESVLNTIKSMAIERVSALFPNMNEEQKQLFQPITSIDDKEKAERFIDQLKPYVIPFNVTEQGIKKLFPKVKKLKIPALEDIDLREISYFSWVDYSANKKYIVIRRDKKLIGLQGSFTTSNQKGICSICNSYEDVGMFLVKKKGNVQGNFIKRGNYICQDSKTCNHNLMSLDKLYEFVERLNG</sequence>
<name>A0A1I0A8U9_9BACI</name>
<dbReference type="Pfam" id="PF16571">
    <property type="entry name" value="FBP_C"/>
    <property type="match status" value="1"/>
</dbReference>
<dbReference type="GO" id="GO:0008270">
    <property type="term" value="F:zinc ion binding"/>
    <property type="evidence" value="ECO:0007669"/>
    <property type="project" value="UniProtKB-KW"/>
</dbReference>
<dbReference type="InterPro" id="IPR010841">
    <property type="entry name" value="EF-G-binding_N"/>
</dbReference>
<keyword evidence="3" id="KW-0479">Metal-binding</keyword>
<evidence type="ECO:0000259" key="1">
    <source>
        <dbReference type="Pfam" id="PF07299"/>
    </source>
</evidence>
<dbReference type="EMBL" id="FOHJ01000002">
    <property type="protein sequence ID" value="SES90595.1"/>
    <property type="molecule type" value="Genomic_DNA"/>
</dbReference>
<dbReference type="Pfam" id="PF07299">
    <property type="entry name" value="EF-G-binding_N"/>
    <property type="match status" value="1"/>
</dbReference>
<dbReference type="InterPro" id="IPR038344">
    <property type="entry name" value="EF-G_N_sf"/>
</dbReference>
<dbReference type="STRING" id="237682.SAMN05421676_10275"/>
<keyword evidence="3" id="KW-0862">Zinc</keyword>
<keyword evidence="4" id="KW-1185">Reference proteome</keyword>
<feature type="domain" description="Elongation factor G-binding protein N-terminal" evidence="1">
    <location>
        <begin position="4"/>
        <end position="85"/>
    </location>
</feature>
<dbReference type="AlphaFoldDB" id="A0A1I0A8U9"/>
<dbReference type="CDD" id="cd16342">
    <property type="entry name" value="FusC_FusB"/>
    <property type="match status" value="1"/>
</dbReference>
<dbReference type="OrthoDB" id="1891078at2"/>
<gene>
    <name evidence="3" type="ORF">SAMN05421676_10275</name>
</gene>
<evidence type="ECO:0000313" key="4">
    <source>
        <dbReference type="Proteomes" id="UP000199095"/>
    </source>
</evidence>
<protein>
    <submittedName>
        <fullName evidence="3">FBP C-terminal treble-clef zinc-finger</fullName>
    </submittedName>
</protein>
<organism evidence="3 4">
    <name type="scientific">Salinibacillus kushneri</name>
    <dbReference type="NCBI Taxonomy" id="237682"/>
    <lineage>
        <taxon>Bacteria</taxon>
        <taxon>Bacillati</taxon>
        <taxon>Bacillota</taxon>
        <taxon>Bacilli</taxon>
        <taxon>Bacillales</taxon>
        <taxon>Bacillaceae</taxon>
        <taxon>Salinibacillus</taxon>
    </lineage>
</organism>
<dbReference type="Proteomes" id="UP000199095">
    <property type="component" value="Unassembled WGS sequence"/>
</dbReference>
<reference evidence="4" key="1">
    <citation type="submission" date="2016-10" db="EMBL/GenBank/DDBJ databases">
        <authorList>
            <person name="Varghese N."/>
            <person name="Submissions S."/>
        </authorList>
    </citation>
    <scope>NUCLEOTIDE SEQUENCE [LARGE SCALE GENOMIC DNA]</scope>
    <source>
        <strain evidence="4">CGMCC 1.3566</strain>
    </source>
</reference>
<proteinExistence type="predicted"/>